<dbReference type="Proteomes" id="UP000647416">
    <property type="component" value="Unassembled WGS sequence"/>
</dbReference>
<dbReference type="InterPro" id="IPR023582">
    <property type="entry name" value="Impact"/>
</dbReference>
<dbReference type="SUPFAM" id="SSF54211">
    <property type="entry name" value="Ribosomal protein S5 domain 2-like"/>
    <property type="match status" value="1"/>
</dbReference>
<gene>
    <name evidence="4" type="ORF">H8706_04665</name>
</gene>
<accession>A0A926ISM1</accession>
<dbReference type="Gene3D" id="3.30.70.240">
    <property type="match status" value="1"/>
</dbReference>
<dbReference type="AlphaFoldDB" id="A0A926ISM1"/>
<protein>
    <submittedName>
        <fullName evidence="4">YigZ family protein</fullName>
    </submittedName>
</protein>
<dbReference type="Gene3D" id="3.30.230.30">
    <property type="entry name" value="Impact, N-terminal domain"/>
    <property type="match status" value="1"/>
</dbReference>
<comment type="caution">
    <text evidence="4">The sequence shown here is derived from an EMBL/GenBank/DDBJ whole genome shotgun (WGS) entry which is preliminary data.</text>
</comment>
<feature type="domain" description="Impact N-terminal" evidence="2">
    <location>
        <begin position="17"/>
        <end position="120"/>
    </location>
</feature>
<dbReference type="GO" id="GO:0005737">
    <property type="term" value="C:cytoplasm"/>
    <property type="evidence" value="ECO:0007669"/>
    <property type="project" value="TreeGrafter"/>
</dbReference>
<dbReference type="Pfam" id="PF01205">
    <property type="entry name" value="Impact_N"/>
    <property type="match status" value="1"/>
</dbReference>
<dbReference type="EMBL" id="JACRTE010000004">
    <property type="protein sequence ID" value="MBC8596161.1"/>
    <property type="molecule type" value="Genomic_DNA"/>
</dbReference>
<dbReference type="PANTHER" id="PTHR16301:SF20">
    <property type="entry name" value="IMPACT FAMILY MEMBER YIGZ"/>
    <property type="match status" value="1"/>
</dbReference>
<dbReference type="InterPro" id="IPR001498">
    <property type="entry name" value="Impact_N"/>
</dbReference>
<dbReference type="Pfam" id="PF09186">
    <property type="entry name" value="DUF1949"/>
    <property type="match status" value="1"/>
</dbReference>
<dbReference type="SUPFAM" id="SSF54980">
    <property type="entry name" value="EF-G C-terminal domain-like"/>
    <property type="match status" value="1"/>
</dbReference>
<sequence>MSYIRIEKNETCEITEKKSRFIAYLAYVTTEEDAQNFVSQIKKKHYDARHNVYAYILNSGGKKYSDDGEPSKTAGYPILEMLENEGVTDVVCVVTRYFGGTLLGTGGLIRAYTKSAKDCLEKAGVKKMILCDVLSLTFDYAYLSKIEHMLKTENLVTKDKTFLENVTLTVVSPKDKTGALRENILNEFAGAVNFAVTGEIYN</sequence>
<evidence type="ECO:0000313" key="5">
    <source>
        <dbReference type="Proteomes" id="UP000647416"/>
    </source>
</evidence>
<dbReference type="InterPro" id="IPR036956">
    <property type="entry name" value="Impact_N_sf"/>
</dbReference>
<evidence type="ECO:0000256" key="1">
    <source>
        <dbReference type="ARBA" id="ARBA00007665"/>
    </source>
</evidence>
<organism evidence="4 5">
    <name type="scientific">Qingrenia yutianensis</name>
    <dbReference type="NCBI Taxonomy" id="2763676"/>
    <lineage>
        <taxon>Bacteria</taxon>
        <taxon>Bacillati</taxon>
        <taxon>Bacillota</taxon>
        <taxon>Clostridia</taxon>
        <taxon>Eubacteriales</taxon>
        <taxon>Oscillospiraceae</taxon>
        <taxon>Qingrenia</taxon>
    </lineage>
</organism>
<evidence type="ECO:0000259" key="3">
    <source>
        <dbReference type="Pfam" id="PF09186"/>
    </source>
</evidence>
<feature type="domain" description="UPF0029" evidence="3">
    <location>
        <begin position="136"/>
        <end position="185"/>
    </location>
</feature>
<dbReference type="RefSeq" id="WP_262431702.1">
    <property type="nucleotide sequence ID" value="NZ_JACRTE010000004.1"/>
</dbReference>
<dbReference type="PANTHER" id="PTHR16301">
    <property type="entry name" value="IMPACT-RELATED"/>
    <property type="match status" value="1"/>
</dbReference>
<reference evidence="4" key="1">
    <citation type="submission" date="2020-08" db="EMBL/GenBank/DDBJ databases">
        <title>Genome public.</title>
        <authorList>
            <person name="Liu C."/>
            <person name="Sun Q."/>
        </authorList>
    </citation>
    <scope>NUCLEOTIDE SEQUENCE</scope>
    <source>
        <strain evidence="4">NSJ-50</strain>
    </source>
</reference>
<dbReference type="InterPro" id="IPR020568">
    <property type="entry name" value="Ribosomal_Su5_D2-typ_SF"/>
</dbReference>
<dbReference type="InterPro" id="IPR015269">
    <property type="entry name" value="UPF0029_Impact_C"/>
</dbReference>
<dbReference type="GO" id="GO:0006446">
    <property type="term" value="P:regulation of translational initiation"/>
    <property type="evidence" value="ECO:0007669"/>
    <property type="project" value="TreeGrafter"/>
</dbReference>
<evidence type="ECO:0000313" key="4">
    <source>
        <dbReference type="EMBL" id="MBC8596161.1"/>
    </source>
</evidence>
<proteinExistence type="inferred from homology"/>
<evidence type="ECO:0000259" key="2">
    <source>
        <dbReference type="Pfam" id="PF01205"/>
    </source>
</evidence>
<dbReference type="InterPro" id="IPR035647">
    <property type="entry name" value="EFG_III/V"/>
</dbReference>
<dbReference type="PROSITE" id="PS00910">
    <property type="entry name" value="UPF0029"/>
    <property type="match status" value="1"/>
</dbReference>
<dbReference type="InterPro" id="IPR015796">
    <property type="entry name" value="Impact_YigZ-like"/>
</dbReference>
<name>A0A926ISM1_9FIRM</name>
<keyword evidence="5" id="KW-1185">Reference proteome</keyword>
<dbReference type="NCBIfam" id="TIGR00257">
    <property type="entry name" value="IMPACT_YIGZ"/>
    <property type="match status" value="1"/>
</dbReference>
<dbReference type="InterPro" id="IPR020569">
    <property type="entry name" value="UPF0029_Impact_CS"/>
</dbReference>
<comment type="similarity">
    <text evidence="1">Belongs to the IMPACT family.</text>
</comment>